<name>A0A6A4FQA3_9STRA</name>
<accession>A0A6A4FQA3</accession>
<dbReference type="EMBL" id="QXFV01000946">
    <property type="protein sequence ID" value="KAE9020207.1"/>
    <property type="molecule type" value="Genomic_DNA"/>
</dbReference>
<dbReference type="AlphaFoldDB" id="A0A6A4FQA3"/>
<dbReference type="Proteomes" id="UP000435112">
    <property type="component" value="Unassembled WGS sequence"/>
</dbReference>
<dbReference type="EMBL" id="QXFT01000593">
    <property type="protein sequence ID" value="KAE9340031.1"/>
    <property type="molecule type" value="Genomic_DNA"/>
</dbReference>
<dbReference type="EMBL" id="QXFU01000678">
    <property type="protein sequence ID" value="KAE9024784.1"/>
    <property type="molecule type" value="Genomic_DNA"/>
</dbReference>
<evidence type="ECO:0000313" key="4">
    <source>
        <dbReference type="Proteomes" id="UP000429607"/>
    </source>
</evidence>
<dbReference type="OrthoDB" id="89100at2759"/>
<evidence type="ECO:0000313" key="1">
    <source>
        <dbReference type="EMBL" id="KAE9020207.1"/>
    </source>
</evidence>
<dbReference type="Proteomes" id="UP000434957">
    <property type="component" value="Unassembled WGS sequence"/>
</dbReference>
<keyword evidence="5" id="KW-1185">Reference proteome</keyword>
<evidence type="ECO:0000313" key="2">
    <source>
        <dbReference type="EMBL" id="KAE9024784.1"/>
    </source>
</evidence>
<dbReference type="Proteomes" id="UP000429607">
    <property type="component" value="Unassembled WGS sequence"/>
</dbReference>
<evidence type="ECO:0000313" key="5">
    <source>
        <dbReference type="Proteomes" id="UP000434957"/>
    </source>
</evidence>
<sequence>MADNHLAAAALQLTFTPKRIPRFFFNPRLDEEGDTTGYYRCKLCSKCRQHTPKTGYANLVSHLKAAFPTFKADTRPSRRPAPWWRG</sequence>
<protein>
    <recommendedName>
        <fullName evidence="7">BED-type domain-containing protein</fullName>
    </recommendedName>
</protein>
<reference evidence="3 5" key="1">
    <citation type="submission" date="2018-08" db="EMBL/GenBank/DDBJ databases">
        <title>Genomic investigation of the strawberry pathogen Phytophthora fragariae indicates pathogenicity is determined by transcriptional variation in three key races.</title>
        <authorList>
            <person name="Adams T.M."/>
            <person name="Armitage A.D."/>
            <person name="Sobczyk M.K."/>
            <person name="Bates H.J."/>
            <person name="Dunwell J.M."/>
            <person name="Nellist C.F."/>
            <person name="Harrison R.J."/>
        </authorList>
    </citation>
    <scope>NUCLEOTIDE SEQUENCE [LARGE SCALE GENOMIC DNA]</scope>
    <source>
        <strain evidence="1 4">SCRP249</strain>
        <strain evidence="2 6">SCRP324</strain>
        <strain evidence="3 5">SCRP333</strain>
    </source>
</reference>
<comment type="caution">
    <text evidence="3">The sequence shown here is derived from an EMBL/GenBank/DDBJ whole genome shotgun (WGS) entry which is preliminary data.</text>
</comment>
<organism evidence="3 5">
    <name type="scientific">Phytophthora rubi</name>
    <dbReference type="NCBI Taxonomy" id="129364"/>
    <lineage>
        <taxon>Eukaryota</taxon>
        <taxon>Sar</taxon>
        <taxon>Stramenopiles</taxon>
        <taxon>Oomycota</taxon>
        <taxon>Peronosporomycetes</taxon>
        <taxon>Peronosporales</taxon>
        <taxon>Peronosporaceae</taxon>
        <taxon>Phytophthora</taxon>
    </lineage>
</organism>
<gene>
    <name evidence="1" type="ORF">PR001_g13660</name>
    <name evidence="2" type="ORF">PR002_g11370</name>
    <name evidence="3" type="ORF">PR003_g10716</name>
</gene>
<evidence type="ECO:0008006" key="7">
    <source>
        <dbReference type="Google" id="ProtNLM"/>
    </source>
</evidence>
<proteinExistence type="predicted"/>
<evidence type="ECO:0000313" key="3">
    <source>
        <dbReference type="EMBL" id="KAE9340031.1"/>
    </source>
</evidence>
<evidence type="ECO:0000313" key="6">
    <source>
        <dbReference type="Proteomes" id="UP000435112"/>
    </source>
</evidence>